<dbReference type="EMBL" id="ADAS02000004">
    <property type="protein sequence ID" value="OAV98970.1"/>
    <property type="molecule type" value="Genomic_DNA"/>
</dbReference>
<feature type="coiled-coil region" evidence="1">
    <location>
        <begin position="621"/>
        <end position="684"/>
    </location>
</feature>
<proteinExistence type="predicted"/>
<dbReference type="PANTHER" id="PTHR33096:SF1">
    <property type="entry name" value="CXC1-LIKE CYSTEINE CLUSTER ASSOCIATED WITH KDZ TRANSPOSASES DOMAIN-CONTAINING PROTEIN"/>
    <property type="match status" value="1"/>
</dbReference>
<evidence type="ECO:0000259" key="3">
    <source>
        <dbReference type="Pfam" id="PF18802"/>
    </source>
</evidence>
<dbReference type="STRING" id="630390.A0A180H1R7"/>
<evidence type="ECO:0000256" key="1">
    <source>
        <dbReference type="SAM" id="Coils"/>
    </source>
</evidence>
<dbReference type="Pfam" id="PF18802">
    <property type="entry name" value="CxC1"/>
    <property type="match status" value="1"/>
</dbReference>
<dbReference type="Pfam" id="PF18758">
    <property type="entry name" value="KDZ"/>
    <property type="match status" value="1"/>
</dbReference>
<reference evidence="5 6" key="3">
    <citation type="journal article" date="2017" name="G3 (Bethesda)">
        <title>Comparative analysis highlights variable genome content of wheat rusts and divergence of the mating loci.</title>
        <authorList>
            <person name="Cuomo C.A."/>
            <person name="Bakkeren G."/>
            <person name="Khalil H.B."/>
            <person name="Panwar V."/>
            <person name="Joly D."/>
            <person name="Linning R."/>
            <person name="Sakthikumar S."/>
            <person name="Song X."/>
            <person name="Adiconis X."/>
            <person name="Fan L."/>
            <person name="Goldberg J.M."/>
            <person name="Levin J.Z."/>
            <person name="Young S."/>
            <person name="Zeng Q."/>
            <person name="Anikster Y."/>
            <person name="Bruce M."/>
            <person name="Wang M."/>
            <person name="Yin C."/>
            <person name="McCallum B."/>
            <person name="Szabo L.J."/>
            <person name="Hulbert S."/>
            <person name="Chen X."/>
            <person name="Fellers J.P."/>
        </authorList>
    </citation>
    <scope>NUCLEOTIDE SEQUENCE</scope>
    <source>
        <strain evidence="5">isolate 1-1 / race 1 (BBBD)</strain>
        <strain evidence="6">Isolate 1-1 / race 1 (BBBD)</strain>
    </source>
</reference>
<evidence type="ECO:0000313" key="6">
    <source>
        <dbReference type="Proteomes" id="UP000005240"/>
    </source>
</evidence>
<keyword evidence="1" id="KW-0175">Coiled coil</keyword>
<dbReference type="VEuPathDB" id="FungiDB:PTTG_25419"/>
<evidence type="ECO:0000313" key="5">
    <source>
        <dbReference type="EnsemblFungi" id="PTTG_25419-t43_1-p1"/>
    </source>
</evidence>
<feature type="compositionally biased region" description="Polar residues" evidence="2">
    <location>
        <begin position="44"/>
        <end position="62"/>
    </location>
</feature>
<accession>A0A180H1R7</accession>
<evidence type="ECO:0000256" key="2">
    <source>
        <dbReference type="SAM" id="MobiDB-lite"/>
    </source>
</evidence>
<feature type="region of interest" description="Disordered" evidence="2">
    <location>
        <begin position="41"/>
        <end position="90"/>
    </location>
</feature>
<organism evidence="4">
    <name type="scientific">Puccinia triticina (isolate 1-1 / race 1 (BBBD))</name>
    <name type="common">Brown leaf rust fungus</name>
    <dbReference type="NCBI Taxonomy" id="630390"/>
    <lineage>
        <taxon>Eukaryota</taxon>
        <taxon>Fungi</taxon>
        <taxon>Dikarya</taxon>
        <taxon>Basidiomycota</taxon>
        <taxon>Pucciniomycotina</taxon>
        <taxon>Pucciniomycetes</taxon>
        <taxon>Pucciniales</taxon>
        <taxon>Pucciniaceae</taxon>
        <taxon>Puccinia</taxon>
    </lineage>
</organism>
<evidence type="ECO:0000313" key="4">
    <source>
        <dbReference type="EMBL" id="OAV98970.1"/>
    </source>
</evidence>
<dbReference type="InterPro" id="IPR040521">
    <property type="entry name" value="KDZ"/>
</dbReference>
<dbReference type="Proteomes" id="UP000005240">
    <property type="component" value="Unassembled WGS sequence"/>
</dbReference>
<reference evidence="5" key="4">
    <citation type="submission" date="2025-05" db="UniProtKB">
        <authorList>
            <consortium name="EnsemblFungi"/>
        </authorList>
    </citation>
    <scope>IDENTIFICATION</scope>
    <source>
        <strain evidence="5">isolate 1-1 / race 1 (BBBD)</strain>
    </source>
</reference>
<dbReference type="AlphaFoldDB" id="A0A180H1R7"/>
<reference evidence="4" key="2">
    <citation type="submission" date="2016-05" db="EMBL/GenBank/DDBJ databases">
        <title>Comparative analysis highlights variable genome content of wheat rusts and divergence of the mating loci.</title>
        <authorList>
            <person name="Cuomo C.A."/>
            <person name="Bakkeren G."/>
            <person name="Szabo L."/>
            <person name="Khalil H."/>
            <person name="Joly D."/>
            <person name="Goldberg J."/>
            <person name="Young S."/>
            <person name="Zeng Q."/>
            <person name="Fellers J."/>
        </authorList>
    </citation>
    <scope>NUCLEOTIDE SEQUENCE [LARGE SCALE GENOMIC DNA]</scope>
    <source>
        <strain evidence="4">1-1 BBBD Race 1</strain>
    </source>
</reference>
<feature type="compositionally biased region" description="Acidic residues" evidence="2">
    <location>
        <begin position="975"/>
        <end position="986"/>
    </location>
</feature>
<keyword evidence="6" id="KW-1185">Reference proteome</keyword>
<reference evidence="4" key="1">
    <citation type="submission" date="2009-11" db="EMBL/GenBank/DDBJ databases">
        <authorList>
            <consortium name="The Broad Institute Genome Sequencing Platform"/>
            <person name="Ward D."/>
            <person name="Feldgarden M."/>
            <person name="Earl A."/>
            <person name="Young S.K."/>
            <person name="Zeng Q."/>
            <person name="Koehrsen M."/>
            <person name="Alvarado L."/>
            <person name="Berlin A."/>
            <person name="Bochicchio J."/>
            <person name="Borenstein D."/>
            <person name="Chapman S.B."/>
            <person name="Chen Z."/>
            <person name="Engels R."/>
            <person name="Freedman E."/>
            <person name="Gellesch M."/>
            <person name="Goldberg J."/>
            <person name="Griggs A."/>
            <person name="Gujja S."/>
            <person name="Heilman E."/>
            <person name="Heiman D."/>
            <person name="Hepburn T."/>
            <person name="Howarth C."/>
            <person name="Jen D."/>
            <person name="Larson L."/>
            <person name="Lewis B."/>
            <person name="Mehta T."/>
            <person name="Park D."/>
            <person name="Pearson M."/>
            <person name="Roberts A."/>
            <person name="Saif S."/>
            <person name="Shea T."/>
            <person name="Shenoy N."/>
            <person name="Sisk P."/>
            <person name="Stolte C."/>
            <person name="Sykes S."/>
            <person name="Thomson T."/>
            <person name="Walk T."/>
            <person name="White J."/>
            <person name="Yandava C."/>
            <person name="Izard J."/>
            <person name="Baranova O.V."/>
            <person name="Blanton J.M."/>
            <person name="Tanner A.C."/>
            <person name="Dewhirst F.E."/>
            <person name="Haas B."/>
            <person name="Nusbaum C."/>
            <person name="Birren B."/>
        </authorList>
    </citation>
    <scope>NUCLEOTIDE SEQUENCE [LARGE SCALE GENOMIC DNA]</scope>
    <source>
        <strain evidence="4">1-1 BBBD Race 1</strain>
    </source>
</reference>
<sequence>MPPRKTRTDFYKFHYRSQLSVTETRTQRKARLDCLKRVKAEVSNRPSRNINGATNQDQNVEESASRPEVEQETDDQNPLGFSKNSPWEDNDVIMNEEEAASLARIRSLHQQLIQQQKNRNWIDLMGALFPVYLYLKKQTLNWTLPCAFDDFSSLVCNCTPDQYKPRDVDLIDLMGQKRAKFVFCSCTPDPVRLLANGYLSSTPIFPQTAFSVRLLNFYDLLWNFCNVHTTSFCKALQRWNESISMRLSVKTSSKPRELRRNLAASIDVYRNLKSMQRNLVHTVTSTNKQDILAQRSCPACFGVTLPVNDAVTSEDDSARPNNNNNVSTQSSDTNKVFICLDGNFQHRHHERASKNYVEIKNQTFFIPPEDIETSNVEIREAEIAKRVSQKAKDNCTQQHKAADDRRNASSWKGCDDTGLFGCCCRHDSVILFCNIHKTGEGRGLPMSILKQLFDDINPNVQLGVLYDIGCTLEKFFKARGLLSNQLPRMSFATAVFHSYVHDWPCQLEFNPRYNEGWGLTDGEGLERLWSDYSPLVGPLRHVTRNRRFGSLSHRTFFRNMRGIENLLLVLKRKFTHAIATKMESEGVIQKLLCEKNPHDSVEYFTVDFFRAQWQNQRLFELNRSQNERAQLEEQAQFVERGEALKSLAESLVAHLENPPPNAEAEHALKTLEQIRELRKQQDKESENLGSFFSAEPGIDRNPEKERRLALLWSAKTALYKCAVQIQGETQPLRDSKSRGQRLGTVLKEKIFDALARRKKTATRFLKIFCDRRIDYLKNHAPDELSRPENKAIGYDDFIKLPLDDPFWNDGSMCMCKEPWAVNPTVRSGIHAVLRLDRAKEELVQLTNELRRCLSWGIHHRNQLKLCIDQCVFTFLHSDTVNEKLKSNLENLFGEVTYQSRKIVGDELESVQKEHENLLLSWHQSVNEILLLGFVNRSILPDEWFALVQFLQQSTVKDFIEDSVDLLLEETVLNDQDSDGESLDEEANNTANPSEHRLPDEDNGQPGEI</sequence>
<dbReference type="EnsemblFungi" id="PTTG_25419-t43_1">
    <property type="protein sequence ID" value="PTTG_25419-t43_1-p1"/>
    <property type="gene ID" value="PTTG_25419"/>
</dbReference>
<protein>
    <submittedName>
        <fullName evidence="5">CxC1 domain-containing protein</fullName>
    </submittedName>
</protein>
<dbReference type="OrthoDB" id="2503722at2759"/>
<dbReference type="PANTHER" id="PTHR33096">
    <property type="entry name" value="CXC2 DOMAIN-CONTAINING PROTEIN"/>
    <property type="match status" value="1"/>
</dbReference>
<feature type="domain" description="CxC1-like cysteine cluster associated with KDZ transposases" evidence="3">
    <location>
        <begin position="141"/>
        <end position="244"/>
    </location>
</feature>
<feature type="region of interest" description="Disordered" evidence="2">
    <location>
        <begin position="974"/>
        <end position="1008"/>
    </location>
</feature>
<name>A0A180H1R7_PUCT1</name>
<dbReference type="InterPro" id="IPR041320">
    <property type="entry name" value="CxC1"/>
</dbReference>
<gene>
    <name evidence="4" type="ORF">PTTG_25419</name>
</gene>